<evidence type="ECO:0000256" key="6">
    <source>
        <dbReference type="ARBA" id="ARBA00023211"/>
    </source>
</evidence>
<evidence type="ECO:0000259" key="10">
    <source>
        <dbReference type="Pfam" id="PF02670"/>
    </source>
</evidence>
<comment type="cofactor">
    <cofactor evidence="9">
        <name>Mg(2+)</name>
        <dbReference type="ChEBI" id="CHEBI:18420"/>
    </cofactor>
    <cofactor evidence="9">
        <name>Mn(2+)</name>
        <dbReference type="ChEBI" id="CHEBI:29035"/>
    </cofactor>
</comment>
<dbReference type="EC" id="1.1.1.267" evidence="9"/>
<dbReference type="InterPro" id="IPR036169">
    <property type="entry name" value="DXPR_C_sf"/>
</dbReference>
<feature type="binding site" evidence="9">
    <location>
        <position position="123"/>
    </location>
    <ligand>
        <name>1-deoxy-D-xylulose 5-phosphate</name>
        <dbReference type="ChEBI" id="CHEBI:57792"/>
    </ligand>
</feature>
<evidence type="ECO:0000256" key="3">
    <source>
        <dbReference type="ARBA" id="ARBA00022723"/>
    </source>
</evidence>
<dbReference type="Pfam" id="PF13288">
    <property type="entry name" value="DXPR_C"/>
    <property type="match status" value="1"/>
</dbReference>
<feature type="binding site" evidence="9">
    <location>
        <position position="216"/>
    </location>
    <ligand>
        <name>1-deoxy-D-xylulose 5-phosphate</name>
        <dbReference type="ChEBI" id="CHEBI:57792"/>
    </ligand>
</feature>
<proteinExistence type="inferred from homology"/>
<feature type="binding site" evidence="9">
    <location>
        <position position="203"/>
    </location>
    <ligand>
        <name>NADPH</name>
        <dbReference type="ChEBI" id="CHEBI:57783"/>
    </ligand>
</feature>
<evidence type="ECO:0000259" key="11">
    <source>
        <dbReference type="Pfam" id="PF08436"/>
    </source>
</evidence>
<dbReference type="Gene3D" id="3.40.50.720">
    <property type="entry name" value="NAD(P)-binding Rossmann-like Domain"/>
    <property type="match status" value="1"/>
</dbReference>
<evidence type="ECO:0000313" key="13">
    <source>
        <dbReference type="EMBL" id="MBI3127167.1"/>
    </source>
</evidence>
<name>A0A932MN32_UNCTE</name>
<dbReference type="PIRSF" id="PIRSF006205">
    <property type="entry name" value="Dxp_reductismrs"/>
    <property type="match status" value="1"/>
</dbReference>
<dbReference type="InterPro" id="IPR013644">
    <property type="entry name" value="DXP_reductoisomerase_C"/>
</dbReference>
<dbReference type="PANTHER" id="PTHR30525">
    <property type="entry name" value="1-DEOXY-D-XYLULOSE 5-PHOSPHATE REDUCTOISOMERASE"/>
    <property type="match status" value="1"/>
</dbReference>
<dbReference type="GO" id="GO:0051484">
    <property type="term" value="P:isopentenyl diphosphate biosynthetic process, methylerythritol 4-phosphate pathway involved in terpenoid biosynthetic process"/>
    <property type="evidence" value="ECO:0007669"/>
    <property type="project" value="UniProtKB-ARBA"/>
</dbReference>
<dbReference type="InterPro" id="IPR003821">
    <property type="entry name" value="DXP_reductoisomerase"/>
</dbReference>
<evidence type="ECO:0000256" key="2">
    <source>
        <dbReference type="ARBA" id="ARBA00006825"/>
    </source>
</evidence>
<keyword evidence="6 9" id="KW-0464">Manganese</keyword>
<dbReference type="NCBIfam" id="NF009114">
    <property type="entry name" value="PRK12464.1"/>
    <property type="match status" value="1"/>
</dbReference>
<evidence type="ECO:0000256" key="5">
    <source>
        <dbReference type="ARBA" id="ARBA00023002"/>
    </source>
</evidence>
<feature type="domain" description="1-deoxy-D-xylulose 5-phosphate reductoisomerase C-terminal" evidence="11">
    <location>
        <begin position="144"/>
        <end position="227"/>
    </location>
</feature>
<dbReference type="InterPro" id="IPR013512">
    <property type="entry name" value="DXP_reductoisomerase_N"/>
</dbReference>
<dbReference type="InterPro" id="IPR026877">
    <property type="entry name" value="DXPR_C"/>
</dbReference>
<feature type="domain" description="1-deoxy-D-xylulose 5-phosphate reductoisomerase N-terminal" evidence="10">
    <location>
        <begin position="5"/>
        <end position="130"/>
    </location>
</feature>
<sequence length="391" mass="40868">MPRRISILGSTGSIGENALRIVAEHPDRFQVAGLAAGKGWERLAEQARLFRPAVVSVADPRDAAHLEGIVPKGTAVLSGAEGLREVAAGVGAGVVVSALVGAAGLDPTLAAIDAGVAVALANKEVLVMAGEIVTRRARARGAALLPVDSEHAGIAQALQGRPAEEVRRLVLTASGGPFRGLPLDAMARITPEEALRHPTWKMGPKVTVDSATMMNKGLEVIEAHWLFGLAPERVDVVVHPQSIVHAMVEFVDGSFIAQMSQPDMRIPIAQALSYPERIPLSVRRLDLAEVGTLTFEEPDSDRFPCLCLAKAALREGGTAAAVLNAANEEAVASFLAGEVGFMDIPAVVGAALDAHAGAPASGVEAVLAADHWAREFARTCLNGQAARARRR</sequence>
<feature type="domain" description="DXP reductoisomerase C-terminal" evidence="12">
    <location>
        <begin position="259"/>
        <end position="375"/>
    </location>
</feature>
<dbReference type="EMBL" id="JACPUR010000016">
    <property type="protein sequence ID" value="MBI3127167.1"/>
    <property type="molecule type" value="Genomic_DNA"/>
</dbReference>
<feature type="binding site" evidence="9">
    <location>
        <position position="150"/>
    </location>
    <ligand>
        <name>1-deoxy-D-xylulose 5-phosphate</name>
        <dbReference type="ChEBI" id="CHEBI:57792"/>
    </ligand>
</feature>
<feature type="binding site" evidence="9">
    <location>
        <position position="215"/>
    </location>
    <ligand>
        <name>1-deoxy-D-xylulose 5-phosphate</name>
        <dbReference type="ChEBI" id="CHEBI:57792"/>
    </ligand>
</feature>
<keyword evidence="9" id="KW-0460">Magnesium</keyword>
<dbReference type="FunFam" id="3.40.50.720:FF:000045">
    <property type="entry name" value="1-deoxy-D-xylulose 5-phosphate reductoisomerase"/>
    <property type="match status" value="1"/>
</dbReference>
<evidence type="ECO:0000256" key="4">
    <source>
        <dbReference type="ARBA" id="ARBA00022857"/>
    </source>
</evidence>
<organism evidence="13 14">
    <name type="scientific">Tectimicrobiota bacterium</name>
    <dbReference type="NCBI Taxonomy" id="2528274"/>
    <lineage>
        <taxon>Bacteria</taxon>
        <taxon>Pseudomonadati</taxon>
        <taxon>Nitrospinota/Tectimicrobiota group</taxon>
        <taxon>Candidatus Tectimicrobiota</taxon>
    </lineage>
</organism>
<feature type="binding site" evidence="9">
    <location>
        <position position="124"/>
    </location>
    <ligand>
        <name>NADPH</name>
        <dbReference type="ChEBI" id="CHEBI:57783"/>
    </ligand>
</feature>
<gene>
    <name evidence="9" type="primary">dxr</name>
    <name evidence="13" type="ORF">HYZ11_06155</name>
</gene>
<dbReference type="Pfam" id="PF02670">
    <property type="entry name" value="DXP_reductoisom"/>
    <property type="match status" value="1"/>
</dbReference>
<dbReference type="Gene3D" id="1.10.1740.10">
    <property type="match status" value="1"/>
</dbReference>
<feature type="binding site" evidence="9">
    <location>
        <position position="197"/>
    </location>
    <ligand>
        <name>1-deoxy-D-xylulose 5-phosphate</name>
        <dbReference type="ChEBI" id="CHEBI:57792"/>
    </ligand>
</feature>
<comment type="caution">
    <text evidence="13">The sequence shown here is derived from an EMBL/GenBank/DDBJ whole genome shotgun (WGS) entry which is preliminary data.</text>
</comment>
<dbReference type="PANTHER" id="PTHR30525:SF0">
    <property type="entry name" value="1-DEOXY-D-XYLULOSE 5-PHOSPHATE REDUCTOISOMERASE, CHLOROPLASTIC"/>
    <property type="match status" value="1"/>
</dbReference>
<feature type="binding site" evidence="9">
    <location>
        <position position="13"/>
    </location>
    <ligand>
        <name>NADPH</name>
        <dbReference type="ChEBI" id="CHEBI:57783"/>
    </ligand>
</feature>
<evidence type="ECO:0000256" key="7">
    <source>
        <dbReference type="ARBA" id="ARBA00023229"/>
    </source>
</evidence>
<dbReference type="AlphaFoldDB" id="A0A932MN32"/>
<dbReference type="GO" id="GO:0070402">
    <property type="term" value="F:NADPH binding"/>
    <property type="evidence" value="ECO:0007669"/>
    <property type="project" value="InterPro"/>
</dbReference>
<feature type="binding site" evidence="9">
    <location>
        <position position="219"/>
    </location>
    <ligand>
        <name>Mn(2+)</name>
        <dbReference type="ChEBI" id="CHEBI:29035"/>
    </ligand>
</feature>
<feature type="binding site" evidence="9">
    <location>
        <position position="38"/>
    </location>
    <ligand>
        <name>NADPH</name>
        <dbReference type="ChEBI" id="CHEBI:57783"/>
    </ligand>
</feature>
<feature type="binding site" evidence="9">
    <location>
        <position position="11"/>
    </location>
    <ligand>
        <name>NADPH</name>
        <dbReference type="ChEBI" id="CHEBI:57783"/>
    </ligand>
</feature>
<dbReference type="GO" id="GO:0030145">
    <property type="term" value="F:manganese ion binding"/>
    <property type="evidence" value="ECO:0007669"/>
    <property type="project" value="TreeGrafter"/>
</dbReference>
<dbReference type="Proteomes" id="UP000782312">
    <property type="component" value="Unassembled WGS sequence"/>
</dbReference>
<evidence type="ECO:0000256" key="8">
    <source>
        <dbReference type="ARBA" id="ARBA00048543"/>
    </source>
</evidence>
<evidence type="ECO:0000313" key="14">
    <source>
        <dbReference type="Proteomes" id="UP000782312"/>
    </source>
</evidence>
<feature type="binding site" evidence="9">
    <location>
        <position position="150"/>
    </location>
    <ligand>
        <name>Mn(2+)</name>
        <dbReference type="ChEBI" id="CHEBI:29035"/>
    </ligand>
</feature>
<comment type="function">
    <text evidence="9">Catalyzes the NADPH-dependent rearrangement and reduction of 1-deoxy-D-xylulose-5-phosphate (DXP) to 2-C-methyl-D-erythritol 4-phosphate (MEP).</text>
</comment>
<dbReference type="SUPFAM" id="SSF69055">
    <property type="entry name" value="1-deoxy-D-xylulose-5-phosphate reductoisomerase, C-terminal domain"/>
    <property type="match status" value="1"/>
</dbReference>
<feature type="binding site" evidence="9">
    <location>
        <position position="14"/>
    </location>
    <ligand>
        <name>NADPH</name>
        <dbReference type="ChEBI" id="CHEBI:57783"/>
    </ligand>
</feature>
<dbReference type="InterPro" id="IPR036291">
    <property type="entry name" value="NAD(P)-bd_dom_sf"/>
</dbReference>
<keyword evidence="5 9" id="KW-0560">Oxidoreductase</keyword>
<dbReference type="GO" id="GO:0030604">
    <property type="term" value="F:1-deoxy-D-xylulose-5-phosphate reductoisomerase activity"/>
    <property type="evidence" value="ECO:0007669"/>
    <property type="project" value="UniProtKB-UniRule"/>
</dbReference>
<comment type="catalytic activity">
    <reaction evidence="8">
        <text>2-C-methyl-D-erythritol 4-phosphate + NADP(+) = 1-deoxy-D-xylulose 5-phosphate + NADPH + H(+)</text>
        <dbReference type="Rhea" id="RHEA:13717"/>
        <dbReference type="ChEBI" id="CHEBI:15378"/>
        <dbReference type="ChEBI" id="CHEBI:57783"/>
        <dbReference type="ChEBI" id="CHEBI:57792"/>
        <dbReference type="ChEBI" id="CHEBI:58262"/>
        <dbReference type="ChEBI" id="CHEBI:58349"/>
        <dbReference type="EC" id="1.1.1.267"/>
    </reaction>
    <physiologicalReaction direction="right-to-left" evidence="8">
        <dbReference type="Rhea" id="RHEA:13719"/>
    </physiologicalReaction>
</comment>
<keyword evidence="7 9" id="KW-0414">Isoprene biosynthesis</keyword>
<dbReference type="Pfam" id="PF08436">
    <property type="entry name" value="DXP_redisom_C"/>
    <property type="match status" value="1"/>
</dbReference>
<comment type="pathway">
    <text evidence="1 9">Isoprenoid biosynthesis; isopentenyl diphosphate biosynthesis via DXP pathway; isopentenyl diphosphate from 1-deoxy-D-xylulose 5-phosphate: step 1/6.</text>
</comment>
<feature type="binding site" evidence="9">
    <location>
        <position position="148"/>
    </location>
    <ligand>
        <name>Mn(2+)</name>
        <dbReference type="ChEBI" id="CHEBI:29035"/>
    </ligand>
</feature>
<feature type="binding site" evidence="9">
    <location>
        <position position="174"/>
    </location>
    <ligand>
        <name>1-deoxy-D-xylulose 5-phosphate</name>
        <dbReference type="ChEBI" id="CHEBI:57792"/>
    </ligand>
</feature>
<evidence type="ECO:0000256" key="1">
    <source>
        <dbReference type="ARBA" id="ARBA00005094"/>
    </source>
</evidence>
<comment type="caution">
    <text evidence="9">Lacks conserved residue(s) required for the propagation of feature annotation.</text>
</comment>
<dbReference type="SUPFAM" id="SSF51735">
    <property type="entry name" value="NAD(P)-binding Rossmann-fold domains"/>
    <property type="match status" value="1"/>
</dbReference>
<feature type="binding site" evidence="9">
    <location>
        <position position="210"/>
    </location>
    <ligand>
        <name>1-deoxy-D-xylulose 5-phosphate</name>
        <dbReference type="ChEBI" id="CHEBI:57792"/>
    </ligand>
</feature>
<evidence type="ECO:0000259" key="12">
    <source>
        <dbReference type="Pfam" id="PF13288"/>
    </source>
</evidence>
<feature type="binding site" evidence="9">
    <location>
        <position position="37"/>
    </location>
    <ligand>
        <name>NADPH</name>
        <dbReference type="ChEBI" id="CHEBI:57783"/>
    </ligand>
</feature>
<feature type="binding site" evidence="9">
    <location>
        <position position="219"/>
    </location>
    <ligand>
        <name>1-deoxy-D-xylulose 5-phosphate</name>
        <dbReference type="ChEBI" id="CHEBI:57792"/>
    </ligand>
</feature>
<comment type="similarity">
    <text evidence="2 9">Belongs to the DXR family.</text>
</comment>
<dbReference type="NCBIfam" id="TIGR00243">
    <property type="entry name" value="Dxr"/>
    <property type="match status" value="1"/>
</dbReference>
<keyword evidence="3 9" id="KW-0479">Metal-binding</keyword>
<feature type="binding site" evidence="9">
    <location>
        <position position="149"/>
    </location>
    <ligand>
        <name>1-deoxy-D-xylulose 5-phosphate</name>
        <dbReference type="ChEBI" id="CHEBI:57792"/>
    </ligand>
</feature>
<protein>
    <recommendedName>
        <fullName evidence="9">1-deoxy-D-xylulose 5-phosphate reductoisomerase</fullName>
        <shortName evidence="9">DXP reductoisomerase</shortName>
        <ecNumber evidence="9">1.1.1.267</ecNumber>
    </recommendedName>
    <alternativeName>
        <fullName evidence="9">1-deoxyxylulose-5-phosphate reductoisomerase</fullName>
    </alternativeName>
    <alternativeName>
        <fullName evidence="9">2-C-methyl-D-erythritol 4-phosphate synthase</fullName>
    </alternativeName>
</protein>
<feature type="binding site" evidence="9">
    <location>
        <position position="12"/>
    </location>
    <ligand>
        <name>NADPH</name>
        <dbReference type="ChEBI" id="CHEBI:57783"/>
    </ligand>
</feature>
<reference evidence="13" key="1">
    <citation type="submission" date="2020-07" db="EMBL/GenBank/DDBJ databases">
        <title>Huge and variable diversity of episymbiotic CPR bacteria and DPANN archaea in groundwater ecosystems.</title>
        <authorList>
            <person name="He C.Y."/>
            <person name="Keren R."/>
            <person name="Whittaker M."/>
            <person name="Farag I.F."/>
            <person name="Doudna J."/>
            <person name="Cate J.H.D."/>
            <person name="Banfield J.F."/>
        </authorList>
    </citation>
    <scope>NUCLEOTIDE SEQUENCE</scope>
    <source>
        <strain evidence="13">NC_groundwater_763_Ag_S-0.2um_68_21</strain>
    </source>
</reference>
<accession>A0A932MN32</accession>
<dbReference type="SUPFAM" id="SSF55347">
    <property type="entry name" value="Glyceraldehyde-3-phosphate dehydrogenase-like, C-terminal domain"/>
    <property type="match status" value="1"/>
</dbReference>
<dbReference type="HAMAP" id="MF_00183">
    <property type="entry name" value="DXP_reductoisom"/>
    <property type="match status" value="1"/>
</dbReference>
<evidence type="ECO:0000256" key="9">
    <source>
        <dbReference type="HAMAP-Rule" id="MF_00183"/>
    </source>
</evidence>
<feature type="binding site" evidence="9">
    <location>
        <position position="122"/>
    </location>
    <ligand>
        <name>NADPH</name>
        <dbReference type="ChEBI" id="CHEBI:57783"/>
    </ligand>
</feature>
<keyword evidence="4 9" id="KW-0521">NADP</keyword>